<reference evidence="2 3" key="1">
    <citation type="submission" date="2014-11" db="EMBL/GenBank/DDBJ databases">
        <title>A Rickettsiales Symbiont of Amoebae With Ancient Features.</title>
        <authorList>
            <person name="Schulz F."/>
            <person name="Martijn J."/>
            <person name="Wascher F."/>
            <person name="Kostanjsek R."/>
            <person name="Ettema T.J."/>
            <person name="Horn M."/>
        </authorList>
    </citation>
    <scope>NUCLEOTIDE SEQUENCE [LARGE SCALE GENOMIC DNA]</scope>
    <source>
        <strain evidence="2 3">UWC36</strain>
    </source>
</reference>
<feature type="non-terminal residue" evidence="2">
    <location>
        <position position="42"/>
    </location>
</feature>
<gene>
    <name evidence="2" type="ORF">NF27_BS00010</name>
    <name evidence="1" type="ORF">NF27_IO00010</name>
</gene>
<keyword evidence="3" id="KW-1185">Reference proteome</keyword>
<comment type="caution">
    <text evidence="2">The sequence shown here is derived from an EMBL/GenBank/DDBJ whole genome shotgun (WGS) entry which is preliminary data.</text>
</comment>
<name>A0A0C1MV76_9RICK</name>
<evidence type="ECO:0000313" key="1">
    <source>
        <dbReference type="EMBL" id="KIE04259.1"/>
    </source>
</evidence>
<proteinExistence type="predicted"/>
<accession>A0A0C1MV76</accession>
<dbReference type="EMBL" id="JSWE01000207">
    <property type="protein sequence ID" value="KIE04259.1"/>
    <property type="molecule type" value="Genomic_DNA"/>
</dbReference>
<dbReference type="EMBL" id="JSWE01000044">
    <property type="protein sequence ID" value="KIE06062.1"/>
    <property type="molecule type" value="Genomic_DNA"/>
</dbReference>
<sequence>MSNLVRGGQITLHSIRMFTQLIEPLTKWGAVVWVFITISLIS</sequence>
<evidence type="ECO:0000313" key="3">
    <source>
        <dbReference type="Proteomes" id="UP000031258"/>
    </source>
</evidence>
<dbReference type="Proteomes" id="UP000031258">
    <property type="component" value="Unassembled WGS sequence"/>
</dbReference>
<dbReference type="AlphaFoldDB" id="A0A0C1MV76"/>
<protein>
    <submittedName>
        <fullName evidence="2">Uncharacterized protein</fullName>
    </submittedName>
</protein>
<evidence type="ECO:0000313" key="2">
    <source>
        <dbReference type="EMBL" id="KIE06062.1"/>
    </source>
</evidence>
<organism evidence="2 3">
    <name type="scientific">Candidatus Jidaibacter acanthamoebae</name>
    <dbReference type="NCBI Taxonomy" id="86105"/>
    <lineage>
        <taxon>Bacteria</taxon>
        <taxon>Pseudomonadati</taxon>
        <taxon>Pseudomonadota</taxon>
        <taxon>Alphaproteobacteria</taxon>
        <taxon>Rickettsiales</taxon>
        <taxon>Candidatus Midichloriaceae</taxon>
        <taxon>Candidatus Jidaibacter</taxon>
    </lineage>
</organism>